<evidence type="ECO:0000256" key="2">
    <source>
        <dbReference type="ARBA" id="ARBA00022801"/>
    </source>
</evidence>
<dbReference type="EMBL" id="BMDX01000002">
    <property type="protein sequence ID" value="GGA67599.1"/>
    <property type="molecule type" value="Genomic_DNA"/>
</dbReference>
<comment type="similarity">
    <text evidence="1">Belongs to the AB hydrolase superfamily. AB hydrolase 2 family.</text>
</comment>
<name>A0A8J2U2N8_9GAMM</name>
<dbReference type="PANTHER" id="PTHR10655">
    <property type="entry name" value="LYSOPHOSPHOLIPASE-RELATED"/>
    <property type="match status" value="1"/>
</dbReference>
<evidence type="ECO:0000256" key="1">
    <source>
        <dbReference type="ARBA" id="ARBA00006499"/>
    </source>
</evidence>
<dbReference type="InterPro" id="IPR003140">
    <property type="entry name" value="PLipase/COase/thioEstase"/>
</dbReference>
<feature type="domain" description="Phospholipase/carboxylesterase/thioesterase" evidence="3">
    <location>
        <begin position="6"/>
        <end position="214"/>
    </location>
</feature>
<dbReference type="AlphaFoldDB" id="A0A8J2U2N8"/>
<evidence type="ECO:0000313" key="5">
    <source>
        <dbReference type="Proteomes" id="UP000619743"/>
    </source>
</evidence>
<dbReference type="PANTHER" id="PTHR10655:SF17">
    <property type="entry name" value="LYSOPHOSPHOLIPASE-LIKE PROTEIN 1"/>
    <property type="match status" value="1"/>
</dbReference>
<dbReference type="GO" id="GO:0016787">
    <property type="term" value="F:hydrolase activity"/>
    <property type="evidence" value="ECO:0007669"/>
    <property type="project" value="UniProtKB-KW"/>
</dbReference>
<dbReference type="Proteomes" id="UP000619743">
    <property type="component" value="Unassembled WGS sequence"/>
</dbReference>
<sequence length="220" mass="24215">MELNCVVRQTADDFDAVVIWLHGLGASGDDFVPALPYLELPSSAKIRFVFPNAPRIPVTINAGYVMPAWYDIISMGEQREFSVPQLLASADMLKQLIDLHIEAGIDSRRILIAGFSQGGAVAYEAVLNYPKTLAGLLALSTYFPTAERAMLGTANQSIEVMLHHGSHDEVVTPPMAQSAHNDLLRLGINVSTHYYPMGHEVCLPQLKDIGEFISRQLKLR</sequence>
<gene>
    <name evidence="4" type="ORF">GCM10011369_06560</name>
</gene>
<accession>A0A8J2U2N8</accession>
<reference evidence="5" key="1">
    <citation type="journal article" date="2019" name="Int. J. Syst. Evol. Microbiol.">
        <title>The Global Catalogue of Microorganisms (GCM) 10K type strain sequencing project: providing services to taxonomists for standard genome sequencing and annotation.</title>
        <authorList>
            <consortium name="The Broad Institute Genomics Platform"/>
            <consortium name="The Broad Institute Genome Sequencing Center for Infectious Disease"/>
            <person name="Wu L."/>
            <person name="Ma J."/>
        </authorList>
    </citation>
    <scope>NUCLEOTIDE SEQUENCE [LARGE SCALE GENOMIC DNA]</scope>
    <source>
        <strain evidence="5">CGMCC 1.10130</strain>
    </source>
</reference>
<organism evidence="4 5">
    <name type="scientific">Neiella marina</name>
    <dbReference type="NCBI Taxonomy" id="508461"/>
    <lineage>
        <taxon>Bacteria</taxon>
        <taxon>Pseudomonadati</taxon>
        <taxon>Pseudomonadota</taxon>
        <taxon>Gammaproteobacteria</taxon>
        <taxon>Alteromonadales</taxon>
        <taxon>Echinimonadaceae</taxon>
        <taxon>Neiella</taxon>
    </lineage>
</organism>
<comment type="caution">
    <text evidence="4">The sequence shown here is derived from an EMBL/GenBank/DDBJ whole genome shotgun (WGS) entry which is preliminary data.</text>
</comment>
<dbReference type="InterPro" id="IPR050565">
    <property type="entry name" value="LYPA1-2/EST-like"/>
</dbReference>
<evidence type="ECO:0000259" key="3">
    <source>
        <dbReference type="Pfam" id="PF02230"/>
    </source>
</evidence>
<dbReference type="Gene3D" id="3.40.50.1820">
    <property type="entry name" value="alpha/beta hydrolase"/>
    <property type="match status" value="1"/>
</dbReference>
<proteinExistence type="inferred from homology"/>
<keyword evidence="2" id="KW-0378">Hydrolase</keyword>
<dbReference type="Pfam" id="PF02230">
    <property type="entry name" value="Abhydrolase_2"/>
    <property type="match status" value="1"/>
</dbReference>
<protein>
    <submittedName>
        <fullName evidence="4">Carboxylesterase</fullName>
    </submittedName>
</protein>
<keyword evidence="5" id="KW-1185">Reference proteome</keyword>
<dbReference type="RefSeq" id="WP_087504399.1">
    <property type="nucleotide sequence ID" value="NZ_BMDX01000002.1"/>
</dbReference>
<evidence type="ECO:0000313" key="4">
    <source>
        <dbReference type="EMBL" id="GGA67599.1"/>
    </source>
</evidence>
<dbReference type="InterPro" id="IPR029058">
    <property type="entry name" value="AB_hydrolase_fold"/>
</dbReference>
<dbReference type="SUPFAM" id="SSF53474">
    <property type="entry name" value="alpha/beta-Hydrolases"/>
    <property type="match status" value="1"/>
</dbReference>
<dbReference type="OrthoDB" id="9801763at2"/>